<dbReference type="Pfam" id="PF24767">
    <property type="entry name" value="UBA_At5g58720"/>
    <property type="match status" value="1"/>
</dbReference>
<name>A0A2I0AFX7_9ASPA</name>
<dbReference type="SMART" id="SM01162">
    <property type="entry name" value="DUF1771"/>
    <property type="match status" value="1"/>
</dbReference>
<sequence length="523" mass="57773">MKPSKEKKKKGRGQVNPSSSPLPPVLPKSPKLEFGEDRETRDPEDEEQRALDWLIAAFPLISLEQINSARRVAGGDAYKAAGILSAELLDPGRSPGSAVVKRGARKAKRLTASTGMVSDVIGKDYLKPFLGCGSGKRDGGGQVELEGRAVLPYSSEEAEQFLCSMLGDGTEIGMGIVKDVLSQCGYNLEKALDALLDISSSSNRFMDRVGVNHMEVLSVDRGKGDVRISGIYPERPNNGPSGFSPSSFLLTTKESLSTNHPFKKEQVFQHYVGTGCRDYCNVSVETKDFFPSRSRTVPDLQQKILESLFKLPKTPEYEVNNMNWKKVVNQVKSFGQGLELSFASSVQPSSECLRGKEDYHAFRSVAKKNWDTMRSYYQKAALAYSSGQRAHASYFSEKGTYYRTLAREADEKASQEIFHARNKGIKNVITIDLHGQHVNEAIRLLKLHLVLLAFIPSAYFLRVITGSGADGVGKGKLKSTALLLLQKEGIKYSEENTGTLFLWLDGQRSFSFMESDDSKFDAT</sequence>
<dbReference type="Pfam" id="PF08590">
    <property type="entry name" value="DUF1771"/>
    <property type="match status" value="1"/>
</dbReference>
<evidence type="ECO:0000313" key="4">
    <source>
        <dbReference type="Proteomes" id="UP000236161"/>
    </source>
</evidence>
<dbReference type="InterPro" id="IPR002625">
    <property type="entry name" value="Smr_dom"/>
</dbReference>
<dbReference type="EMBL" id="KZ451982">
    <property type="protein sequence ID" value="PKA54453.1"/>
    <property type="molecule type" value="Genomic_DNA"/>
</dbReference>
<proteinExistence type="predicted"/>
<organism evidence="3 4">
    <name type="scientific">Apostasia shenzhenica</name>
    <dbReference type="NCBI Taxonomy" id="1088818"/>
    <lineage>
        <taxon>Eukaryota</taxon>
        <taxon>Viridiplantae</taxon>
        <taxon>Streptophyta</taxon>
        <taxon>Embryophyta</taxon>
        <taxon>Tracheophyta</taxon>
        <taxon>Spermatophyta</taxon>
        <taxon>Magnoliopsida</taxon>
        <taxon>Liliopsida</taxon>
        <taxon>Asparagales</taxon>
        <taxon>Orchidaceae</taxon>
        <taxon>Apostasioideae</taxon>
        <taxon>Apostasia</taxon>
    </lineage>
</organism>
<dbReference type="InterPro" id="IPR055319">
    <property type="entry name" value="At5g58720-like"/>
</dbReference>
<dbReference type="Proteomes" id="UP000236161">
    <property type="component" value="Unassembled WGS sequence"/>
</dbReference>
<dbReference type="PANTHER" id="PTHR47676">
    <property type="entry name" value="OS01G0225100 PROTEIN"/>
    <property type="match status" value="1"/>
</dbReference>
<gene>
    <name evidence="3" type="ORF">AXF42_Ash000286</name>
</gene>
<dbReference type="InterPro" id="IPR013899">
    <property type="entry name" value="DUF1771"/>
</dbReference>
<feature type="region of interest" description="Disordered" evidence="1">
    <location>
        <begin position="1"/>
        <end position="47"/>
    </location>
</feature>
<reference evidence="3 4" key="1">
    <citation type="journal article" date="2017" name="Nature">
        <title>The Apostasia genome and the evolution of orchids.</title>
        <authorList>
            <person name="Zhang G.Q."/>
            <person name="Liu K.W."/>
            <person name="Li Z."/>
            <person name="Lohaus R."/>
            <person name="Hsiao Y.Y."/>
            <person name="Niu S.C."/>
            <person name="Wang J.Y."/>
            <person name="Lin Y.C."/>
            <person name="Xu Q."/>
            <person name="Chen L.J."/>
            <person name="Yoshida K."/>
            <person name="Fujiwara S."/>
            <person name="Wang Z.W."/>
            <person name="Zhang Y.Q."/>
            <person name="Mitsuda N."/>
            <person name="Wang M."/>
            <person name="Liu G.H."/>
            <person name="Pecoraro L."/>
            <person name="Huang H.X."/>
            <person name="Xiao X.J."/>
            <person name="Lin M."/>
            <person name="Wu X.Y."/>
            <person name="Wu W.L."/>
            <person name="Chen Y.Y."/>
            <person name="Chang S.B."/>
            <person name="Sakamoto S."/>
            <person name="Ohme-Takagi M."/>
            <person name="Yagi M."/>
            <person name="Zeng S.J."/>
            <person name="Shen C.Y."/>
            <person name="Yeh C.M."/>
            <person name="Luo Y.B."/>
            <person name="Tsai W.C."/>
            <person name="Van de Peer Y."/>
            <person name="Liu Z.J."/>
        </authorList>
    </citation>
    <scope>NUCLEOTIDE SEQUENCE [LARGE SCALE GENOMIC DNA]</scope>
    <source>
        <strain evidence="4">cv. Shenzhen</strain>
        <tissue evidence="3">Stem</tissue>
    </source>
</reference>
<dbReference type="OrthoDB" id="3231855at2759"/>
<feature type="compositionally biased region" description="Basic residues" evidence="1">
    <location>
        <begin position="1"/>
        <end position="12"/>
    </location>
</feature>
<keyword evidence="4" id="KW-1185">Reference proteome</keyword>
<dbReference type="PROSITE" id="PS50828">
    <property type="entry name" value="SMR"/>
    <property type="match status" value="1"/>
</dbReference>
<evidence type="ECO:0000313" key="3">
    <source>
        <dbReference type="EMBL" id="PKA54453.1"/>
    </source>
</evidence>
<evidence type="ECO:0000256" key="1">
    <source>
        <dbReference type="SAM" id="MobiDB-lite"/>
    </source>
</evidence>
<dbReference type="STRING" id="1088818.A0A2I0AFX7"/>
<feature type="compositionally biased region" description="Basic and acidic residues" evidence="1">
    <location>
        <begin position="30"/>
        <end position="41"/>
    </location>
</feature>
<dbReference type="Gene3D" id="3.30.1370.110">
    <property type="match status" value="1"/>
</dbReference>
<dbReference type="PANTHER" id="PTHR47676:SF1">
    <property type="entry name" value="SMR DOMAIN-CONTAINING PROTEIN"/>
    <property type="match status" value="1"/>
</dbReference>
<dbReference type="SMART" id="SM00463">
    <property type="entry name" value="SMR"/>
    <property type="match status" value="1"/>
</dbReference>
<dbReference type="InterPro" id="IPR036063">
    <property type="entry name" value="Smr_dom_sf"/>
</dbReference>
<dbReference type="InterPro" id="IPR056254">
    <property type="entry name" value="At5g58720/SDE5-like_UBA-like"/>
</dbReference>
<dbReference type="AlphaFoldDB" id="A0A2I0AFX7"/>
<feature type="domain" description="Smr" evidence="2">
    <location>
        <begin position="431"/>
        <end position="505"/>
    </location>
</feature>
<accession>A0A2I0AFX7</accession>
<evidence type="ECO:0000259" key="2">
    <source>
        <dbReference type="PROSITE" id="PS50828"/>
    </source>
</evidence>
<protein>
    <recommendedName>
        <fullName evidence="2">Smr domain-containing protein</fullName>
    </recommendedName>
</protein>
<dbReference type="SUPFAM" id="SSF160443">
    <property type="entry name" value="SMR domain-like"/>
    <property type="match status" value="1"/>
</dbReference>